<protein>
    <recommendedName>
        <fullName evidence="1">Bacterial transcriptional activator domain-containing protein</fullName>
    </recommendedName>
</protein>
<dbReference type="InterPro" id="IPR051677">
    <property type="entry name" value="AfsR-DnrI-RedD_regulator"/>
</dbReference>
<proteinExistence type="predicted"/>
<dbReference type="Pfam" id="PF03704">
    <property type="entry name" value="BTAD"/>
    <property type="match status" value="1"/>
</dbReference>
<name>A0A6C7EB79_ILUCY</name>
<dbReference type="SUPFAM" id="SSF48452">
    <property type="entry name" value="TPR-like"/>
    <property type="match status" value="1"/>
</dbReference>
<dbReference type="InterPro" id="IPR005158">
    <property type="entry name" value="BTAD"/>
</dbReference>
<dbReference type="SMART" id="SM01043">
    <property type="entry name" value="BTAD"/>
    <property type="match status" value="1"/>
</dbReference>
<gene>
    <name evidence="2" type="ORF">YM304_21450</name>
</gene>
<accession>A0A6C7EB79</accession>
<dbReference type="Gene3D" id="1.25.40.10">
    <property type="entry name" value="Tetratricopeptide repeat domain"/>
    <property type="match status" value="2"/>
</dbReference>
<dbReference type="OrthoDB" id="3654124at2"/>
<reference evidence="2 3" key="1">
    <citation type="journal article" date="2013" name="Int. J. Syst. Evol. Microbiol.">
        <title>Ilumatobacter nonamiense sp. nov. and Ilumatobacter coccineum sp. nov., isolated from seashore sand.</title>
        <authorList>
            <person name="Matsumoto A."/>
            <person name="Kasai H."/>
            <person name="Matsuo Y."/>
            <person name="Shizuri Y."/>
            <person name="Ichikawa N."/>
            <person name="Fujita N."/>
            <person name="Omura S."/>
            <person name="Takahashi Y."/>
        </authorList>
    </citation>
    <scope>NUCLEOTIDE SEQUENCE [LARGE SCALE GENOMIC DNA]</scope>
    <source>
        <strain evidence="3">NBRC 103263 / KCTC 29153 / YM16-304</strain>
    </source>
</reference>
<organism evidence="2 3">
    <name type="scientific">Ilumatobacter coccineus (strain NBRC 103263 / KCTC 29153 / YM16-304)</name>
    <dbReference type="NCBI Taxonomy" id="1313172"/>
    <lineage>
        <taxon>Bacteria</taxon>
        <taxon>Bacillati</taxon>
        <taxon>Actinomycetota</taxon>
        <taxon>Acidimicrobiia</taxon>
        <taxon>Acidimicrobiales</taxon>
        <taxon>Ilumatobacteraceae</taxon>
        <taxon>Ilumatobacter</taxon>
    </lineage>
</organism>
<evidence type="ECO:0000259" key="1">
    <source>
        <dbReference type="SMART" id="SM01043"/>
    </source>
</evidence>
<evidence type="ECO:0000313" key="2">
    <source>
        <dbReference type="EMBL" id="BAN02459.1"/>
    </source>
</evidence>
<dbReference type="PANTHER" id="PTHR35807">
    <property type="entry name" value="TRANSCRIPTIONAL REGULATOR REDD-RELATED"/>
    <property type="match status" value="1"/>
</dbReference>
<dbReference type="RefSeq" id="WP_015441706.1">
    <property type="nucleotide sequence ID" value="NC_020520.1"/>
</dbReference>
<dbReference type="EMBL" id="AP012057">
    <property type="protein sequence ID" value="BAN02459.1"/>
    <property type="molecule type" value="Genomic_DNA"/>
</dbReference>
<dbReference type="Gene3D" id="1.10.10.10">
    <property type="entry name" value="Winged helix-like DNA-binding domain superfamily/Winged helix DNA-binding domain"/>
    <property type="match status" value="1"/>
</dbReference>
<feature type="domain" description="Bacterial transcriptional activator" evidence="1">
    <location>
        <begin position="903"/>
        <end position="1046"/>
    </location>
</feature>
<dbReference type="InterPro" id="IPR011990">
    <property type="entry name" value="TPR-like_helical_dom_sf"/>
</dbReference>
<dbReference type="InterPro" id="IPR036388">
    <property type="entry name" value="WH-like_DNA-bd_sf"/>
</dbReference>
<keyword evidence="3" id="KW-1185">Reference proteome</keyword>
<sequence length="1048" mass="112730">MARPFRFQPPELADSVAIRAGVQATLAGRFDRRVTVVRAGAGFGKTTALAQAFEQNRLNPLGADIWLGCEPGDADAAQFAGALSSAFDLDETRLPADVVGAVVEAIGSRSPAAVALVLDDVHHLVPQDNDGASGIVDDLIDRLPTNGHVVLAGRTMPPVALTRLELTGQCVTIGEADLALDDEQVAALLGAAPDGGVEFGGWPALVQLARSGRARRFVDEEVLRWLDDDELAVVRTLVELGECDTSTLDRLTGGDTERLLDALPMVARRNDRWEAHDLWSDLLGRQPDDTVVELRCRAAVLALDDRAGSKAVEVLLPVADRCGDVLDSALRTALLASDHLDPSMLRRWNQALGGSNGDAVDPAAGPGEAPDARNVPAGADALDDGARHPARELLAGLVARLDNPGGEECQRLLRSSAERFDALGDAPASVAALSSLAYAYHARRDVEGLIWAFGRLGALAADGVADALPYPLLAGAMVATSASDPVEVLEHTERLVAMSLPREIRAISLWFHANALQNLGRDSVAAAEECYEIGLPLPGMAMIHTGARWRAGMVRDLIEHPTQPLDGERDRFLSATWLTPLYATLGDLDEARKHLAIVETSAGDISQWQTTGSVAIPKATLAYAEGRLDDARAIAREFLDVTPERGQGHFYRQFAIGLLYPLVPETRAWFDACASDDPERFGPFYRRDHDLVRALVAVDEDGDPEPLRALEFPSTAGEMMPSLGLLNGSTLLACAVGVGRTDIDDLVDDFVDLHGVRARERWHTLVEHPTAEVAAGARQLVESIPVRPAEQRRLAVLGDTRFSIGGVAVDSADWRRERVRALLTYLVLHPNCTREQAMAALWPDSADVSARRNLRSTLNVLQAVLEPERAGGDAPFFVRSSGQRLRLVLADTRADGATDGLLVDVDDFEAQLDEATRLERSGVSSMSIAHYGRAVDAYQGDLLPECFDDWAVFERDRLRSRAVSAGVRLAELLIATGDPDGAVDAASRTLVIEPWSEPAHRALIAAHLERGDVAAARRALDTCSATLADFGGPSEAATMELTRRLARR</sequence>
<dbReference type="Proteomes" id="UP000011863">
    <property type="component" value="Chromosome"/>
</dbReference>
<dbReference type="AlphaFoldDB" id="A0A6C7EB79"/>
<evidence type="ECO:0000313" key="3">
    <source>
        <dbReference type="Proteomes" id="UP000011863"/>
    </source>
</evidence>
<dbReference type="KEGG" id="aym:YM304_21450"/>